<feature type="transmembrane region" description="Helical" evidence="1">
    <location>
        <begin position="6"/>
        <end position="28"/>
    </location>
</feature>
<keyword evidence="1" id="KW-1133">Transmembrane helix</keyword>
<dbReference type="AlphaFoldDB" id="X1CUW3"/>
<keyword evidence="1" id="KW-0812">Transmembrane</keyword>
<evidence type="ECO:0000256" key="1">
    <source>
        <dbReference type="SAM" id="Phobius"/>
    </source>
</evidence>
<keyword evidence="1" id="KW-0472">Membrane</keyword>
<protein>
    <submittedName>
        <fullName evidence="2">Uncharacterized protein</fullName>
    </submittedName>
</protein>
<sequence length="30" mass="3466">NNILSFFSPILMLMVCVFFVKQEALALFDD</sequence>
<evidence type="ECO:0000313" key="2">
    <source>
        <dbReference type="EMBL" id="GAH11587.1"/>
    </source>
</evidence>
<dbReference type="EMBL" id="BART01037844">
    <property type="protein sequence ID" value="GAH11587.1"/>
    <property type="molecule type" value="Genomic_DNA"/>
</dbReference>
<proteinExistence type="predicted"/>
<organism evidence="2">
    <name type="scientific">marine sediment metagenome</name>
    <dbReference type="NCBI Taxonomy" id="412755"/>
    <lineage>
        <taxon>unclassified sequences</taxon>
        <taxon>metagenomes</taxon>
        <taxon>ecological metagenomes</taxon>
    </lineage>
</organism>
<comment type="caution">
    <text evidence="2">The sequence shown here is derived from an EMBL/GenBank/DDBJ whole genome shotgun (WGS) entry which is preliminary data.</text>
</comment>
<accession>X1CUW3</accession>
<feature type="non-terminal residue" evidence="2">
    <location>
        <position position="1"/>
    </location>
</feature>
<name>X1CUW3_9ZZZZ</name>
<reference evidence="2" key="1">
    <citation type="journal article" date="2014" name="Front. Microbiol.">
        <title>High frequency of phylogenetically diverse reductive dehalogenase-homologous genes in deep subseafloor sedimentary metagenomes.</title>
        <authorList>
            <person name="Kawai M."/>
            <person name="Futagami T."/>
            <person name="Toyoda A."/>
            <person name="Takaki Y."/>
            <person name="Nishi S."/>
            <person name="Hori S."/>
            <person name="Arai W."/>
            <person name="Tsubouchi T."/>
            <person name="Morono Y."/>
            <person name="Uchiyama I."/>
            <person name="Ito T."/>
            <person name="Fujiyama A."/>
            <person name="Inagaki F."/>
            <person name="Takami H."/>
        </authorList>
    </citation>
    <scope>NUCLEOTIDE SEQUENCE</scope>
    <source>
        <strain evidence="2">Expedition CK06-06</strain>
    </source>
</reference>
<gene>
    <name evidence="2" type="ORF">S01H4_63099</name>
</gene>